<gene>
    <name evidence="3" type="ORF">CSCA_1314</name>
</gene>
<dbReference type="InterPro" id="IPR043168">
    <property type="entry name" value="DegV_C"/>
</dbReference>
<dbReference type="GO" id="GO:0008289">
    <property type="term" value="F:lipid binding"/>
    <property type="evidence" value="ECO:0007669"/>
    <property type="project" value="UniProtKB-KW"/>
</dbReference>
<dbReference type="STRING" id="1548.CSCA_1314"/>
<dbReference type="EMBL" id="CP009933">
    <property type="protein sequence ID" value="AKA68439.1"/>
    <property type="molecule type" value="Genomic_DNA"/>
</dbReference>
<evidence type="ECO:0000256" key="1">
    <source>
        <dbReference type="ARBA" id="ARBA00003238"/>
    </source>
</evidence>
<dbReference type="PROSITE" id="PS51482">
    <property type="entry name" value="DEGV"/>
    <property type="match status" value="1"/>
</dbReference>
<dbReference type="Proteomes" id="UP000033115">
    <property type="component" value="Chromosome"/>
</dbReference>
<proteinExistence type="predicted"/>
<dbReference type="Pfam" id="PF02645">
    <property type="entry name" value="DegV"/>
    <property type="match status" value="1"/>
</dbReference>
<dbReference type="PANTHER" id="PTHR33434">
    <property type="entry name" value="DEGV DOMAIN-CONTAINING PROTEIN DR_1986-RELATED"/>
    <property type="match status" value="1"/>
</dbReference>
<comment type="function">
    <text evidence="1">May bind long-chain fatty acids, such as palmitate, and may play a role in lipid transport or fatty acid metabolism.</text>
</comment>
<keyword evidence="2" id="KW-0446">Lipid-binding</keyword>
<dbReference type="RefSeq" id="WP_029161277.1">
    <property type="nucleotide sequence ID" value="NZ_CP009933.1"/>
</dbReference>
<dbReference type="Gene3D" id="3.40.50.10170">
    <property type="match status" value="1"/>
</dbReference>
<dbReference type="PANTHER" id="PTHR33434:SF3">
    <property type="entry name" value="DEGV DOMAIN-CONTAINING PROTEIN YITS"/>
    <property type="match status" value="1"/>
</dbReference>
<accession>A0A0E3JZM0</accession>
<evidence type="ECO:0000256" key="2">
    <source>
        <dbReference type="ARBA" id="ARBA00023121"/>
    </source>
</evidence>
<keyword evidence="4" id="KW-1185">Reference proteome</keyword>
<evidence type="ECO:0000313" key="4">
    <source>
        <dbReference type="Proteomes" id="UP000033115"/>
    </source>
</evidence>
<sequence>MTKIALVTDSTSDLDKETVNKYNIKVLPLRIVYKDKEYIDRVNITPKEVYDNLGKEVPHTSLPSMQDMEKLFEQLEAEGYTHAIIVPISSGLSGTYSTLKLVSKNYPNIITTVFDSKSLTLGAGAILIKCGELLENGKTYEEIVEALPKIRESISVFYAVDTLKYLIIGGRIGKVSGTVGELLNIKPIISIDSSGIYYTYTKVRGNKKAISKLMDITKEMLISSKCRVWVMHGGAESVCEKMYEAFKLLPNITSLGMGDISPVAGVHTGPGLLGLVIMKELNF</sequence>
<dbReference type="NCBIfam" id="TIGR00762">
    <property type="entry name" value="DegV"/>
    <property type="match status" value="1"/>
</dbReference>
<dbReference type="AlphaFoldDB" id="A0A0E3JZM0"/>
<dbReference type="KEGG" id="csq:CSCA_1314"/>
<protein>
    <submittedName>
        <fullName evidence="3">DegV family protein</fullName>
    </submittedName>
</protein>
<dbReference type="InterPro" id="IPR003797">
    <property type="entry name" value="DegV"/>
</dbReference>
<dbReference type="HOGENOM" id="CLU_048251_4_3_9"/>
<organism evidence="3 4">
    <name type="scientific">Clostridium scatologenes</name>
    <dbReference type="NCBI Taxonomy" id="1548"/>
    <lineage>
        <taxon>Bacteria</taxon>
        <taxon>Bacillati</taxon>
        <taxon>Bacillota</taxon>
        <taxon>Clostridia</taxon>
        <taxon>Eubacteriales</taxon>
        <taxon>Clostridiaceae</taxon>
        <taxon>Clostridium</taxon>
    </lineage>
</organism>
<dbReference type="InterPro" id="IPR050270">
    <property type="entry name" value="DegV_domain_contain"/>
</dbReference>
<name>A0A0E3JZM0_CLOSL</name>
<reference evidence="3 4" key="1">
    <citation type="journal article" date="2015" name="J. Biotechnol.">
        <title>Complete genome sequence of a malodorant-producing acetogen, Clostridium scatologenes ATCC 25775(T).</title>
        <authorList>
            <person name="Zhu Z."/>
            <person name="Guo T."/>
            <person name="Zheng H."/>
            <person name="Song T."/>
            <person name="Ouyang P."/>
            <person name="Xie J."/>
        </authorList>
    </citation>
    <scope>NUCLEOTIDE SEQUENCE [LARGE SCALE GENOMIC DNA]</scope>
    <source>
        <strain evidence="3 4">ATCC 25775</strain>
    </source>
</reference>
<dbReference type="SUPFAM" id="SSF82549">
    <property type="entry name" value="DAK1/DegV-like"/>
    <property type="match status" value="1"/>
</dbReference>
<evidence type="ECO:0000313" key="3">
    <source>
        <dbReference type="EMBL" id="AKA68439.1"/>
    </source>
</evidence>
<dbReference type="Gene3D" id="3.30.1180.10">
    <property type="match status" value="1"/>
</dbReference>